<dbReference type="GO" id="GO:0042393">
    <property type="term" value="F:histone binding"/>
    <property type="evidence" value="ECO:0007669"/>
    <property type="project" value="InterPro"/>
</dbReference>
<dbReference type="GO" id="GO:0050681">
    <property type="term" value="F:nuclear androgen receptor binding"/>
    <property type="evidence" value="ECO:0007669"/>
    <property type="project" value="TreeGrafter"/>
</dbReference>
<dbReference type="InterPro" id="IPR038298">
    <property type="entry name" value="Daxx_N_sf"/>
</dbReference>
<dbReference type="GO" id="GO:0003713">
    <property type="term" value="F:transcription coactivator activity"/>
    <property type="evidence" value="ECO:0007669"/>
    <property type="project" value="TreeGrafter"/>
</dbReference>
<dbReference type="STRING" id="278856.A0A212ESL0"/>
<evidence type="ECO:0000256" key="1">
    <source>
        <dbReference type="ARBA" id="ARBA00004123"/>
    </source>
</evidence>
<dbReference type="PANTHER" id="PTHR12766:SF7">
    <property type="entry name" value="DEATH DOMAIN-ASSOCIATED PROTEIN 6"/>
    <property type="match status" value="1"/>
</dbReference>
<keyword evidence="6" id="KW-0053">Apoptosis</keyword>
<dbReference type="PANTHER" id="PTHR12766">
    <property type="entry name" value="DEATH DOMAIN-ASSOCIATED PROTEIN 6 DAXX"/>
    <property type="match status" value="1"/>
</dbReference>
<evidence type="ECO:0000313" key="11">
    <source>
        <dbReference type="EMBL" id="OWR44421.1"/>
    </source>
</evidence>
<reference evidence="11 12" key="1">
    <citation type="journal article" date="2011" name="Cell">
        <title>The monarch butterfly genome yields insights into long-distance migration.</title>
        <authorList>
            <person name="Zhan S."/>
            <person name="Merlin C."/>
            <person name="Boore J.L."/>
            <person name="Reppert S.M."/>
        </authorList>
    </citation>
    <scope>NUCLEOTIDE SEQUENCE [LARGE SCALE GENOMIC DNA]</scope>
    <source>
        <strain evidence="11">F-2</strain>
    </source>
</reference>
<evidence type="ECO:0000256" key="4">
    <source>
        <dbReference type="ARBA" id="ARBA00022454"/>
    </source>
</evidence>
<dbReference type="GO" id="GO:0005694">
    <property type="term" value="C:chromosome"/>
    <property type="evidence" value="ECO:0007669"/>
    <property type="project" value="UniProtKB-SubCell"/>
</dbReference>
<dbReference type="eggNOG" id="ENOG502RW62">
    <property type="taxonomic scope" value="Eukaryota"/>
</dbReference>
<accession>A0A212ESL0</accession>
<evidence type="ECO:0000256" key="7">
    <source>
        <dbReference type="ARBA" id="ARBA00023054"/>
    </source>
</evidence>
<keyword evidence="7" id="KW-0175">Coiled coil</keyword>
<dbReference type="GO" id="GO:0005737">
    <property type="term" value="C:cytoplasm"/>
    <property type="evidence" value="ECO:0007669"/>
    <property type="project" value="UniProtKB-SubCell"/>
</dbReference>
<evidence type="ECO:0000256" key="8">
    <source>
        <dbReference type="ARBA" id="ARBA00023186"/>
    </source>
</evidence>
<evidence type="ECO:0000256" key="3">
    <source>
        <dbReference type="ARBA" id="ARBA00004496"/>
    </source>
</evidence>
<keyword evidence="5" id="KW-0963">Cytoplasm</keyword>
<evidence type="ECO:0000256" key="10">
    <source>
        <dbReference type="SAM" id="MobiDB-lite"/>
    </source>
</evidence>
<dbReference type="OrthoDB" id="7492809at2759"/>
<evidence type="ECO:0000313" key="12">
    <source>
        <dbReference type="Proteomes" id="UP000007151"/>
    </source>
</evidence>
<comment type="subcellular location">
    <subcellularLocation>
        <location evidence="2">Chromosome</location>
    </subcellularLocation>
    <subcellularLocation>
        <location evidence="3">Cytoplasm</location>
    </subcellularLocation>
    <subcellularLocation>
        <location evidence="1">Nucleus</location>
    </subcellularLocation>
</comment>
<evidence type="ECO:0000256" key="6">
    <source>
        <dbReference type="ARBA" id="ARBA00022703"/>
    </source>
</evidence>
<dbReference type="InterPro" id="IPR046426">
    <property type="entry name" value="DAXX_histone-bd_sf"/>
</dbReference>
<dbReference type="GO" id="GO:0006915">
    <property type="term" value="P:apoptotic process"/>
    <property type="evidence" value="ECO:0007669"/>
    <property type="project" value="UniProtKB-KW"/>
</dbReference>
<dbReference type="AlphaFoldDB" id="A0A212ESL0"/>
<keyword evidence="9" id="KW-0539">Nucleus</keyword>
<dbReference type="EMBL" id="AGBW02012799">
    <property type="protein sequence ID" value="OWR44421.1"/>
    <property type="molecule type" value="Genomic_DNA"/>
</dbReference>
<proteinExistence type="predicted"/>
<dbReference type="CDD" id="cd13150">
    <property type="entry name" value="DAXX_histone_binding"/>
    <property type="match status" value="1"/>
</dbReference>
<keyword evidence="8" id="KW-0143">Chaperone</keyword>
<feature type="compositionally biased region" description="Polar residues" evidence="10">
    <location>
        <begin position="448"/>
        <end position="457"/>
    </location>
</feature>
<name>A0A212ESL0_DANPL</name>
<comment type="caution">
    <text evidence="11">The sequence shown here is derived from an EMBL/GenBank/DDBJ whole genome shotgun (WGS) entry which is preliminary data.</text>
</comment>
<sequence>MSIVPDKVNSSDTEDDCVLESVTYVDQKCLDKHNFEYVYEENSLFAKFIEKCYDVENSRGMSKVINKILLKCYNESNPSFKKSAYFRELIEKSIILIETEPKNKFTHISRICDTLRSYAIRKRIKPITLATNIGDNNNKQTLKRKSSPDNNCKRPKILVSESDDVVLTEESNKINNNIVNNSDGDNSKLNLRSVSESFNGTEDNKLLVPTKVLEVNVIQELPQAERIKKIEKEIARCKSVIAKLDELEVDDDSVNSPYIRSEKLKAKIVSLYRELCELTGSSPVKKRQIHLKVVEGHPDGPVRCLEAFLNDNIGSDGDPPFPDFSDVVQCVSEANEKDKLGWTRPEILREARVLFTQCGRALQKRRQNREWRDLLHKVKLERCDTDPADSDPALLQRLEDNRRAAVKKESEILERYTMMQTAPSTAVSNQTQDFIKCDEDVDSCNETDVSRDISSCQEKPEDGDTSTSLQNSRIIDDLNNDEIKIKKEPEEEIEERLGELGDNYTLSIIEIENDPRVIIEISDSSGDEGS</sequence>
<dbReference type="Gene3D" id="1.20.58.2170">
    <property type="match status" value="1"/>
</dbReference>
<dbReference type="InterPro" id="IPR046378">
    <property type="entry name" value="DAXX_histone-bd"/>
</dbReference>
<dbReference type="Gene3D" id="1.10.8.810">
    <property type="entry name" value="Daxx helical bundle domain"/>
    <property type="match status" value="1"/>
</dbReference>
<gene>
    <name evidence="11" type="ORF">KGM_204691</name>
</gene>
<dbReference type="GO" id="GO:0003714">
    <property type="term" value="F:transcription corepressor activity"/>
    <property type="evidence" value="ECO:0007669"/>
    <property type="project" value="TreeGrafter"/>
</dbReference>
<evidence type="ECO:0000256" key="2">
    <source>
        <dbReference type="ARBA" id="ARBA00004286"/>
    </source>
</evidence>
<protein>
    <submittedName>
        <fullName evidence="11">Daxx</fullName>
    </submittedName>
</protein>
<keyword evidence="4" id="KW-0158">Chromosome</keyword>
<evidence type="ECO:0000256" key="9">
    <source>
        <dbReference type="ARBA" id="ARBA00023242"/>
    </source>
</evidence>
<feature type="region of interest" description="Disordered" evidence="10">
    <location>
        <begin position="448"/>
        <end position="469"/>
    </location>
</feature>
<dbReference type="GO" id="GO:0016605">
    <property type="term" value="C:PML body"/>
    <property type="evidence" value="ECO:0007669"/>
    <property type="project" value="TreeGrafter"/>
</dbReference>
<dbReference type="KEGG" id="dpl:KGM_204691"/>
<evidence type="ECO:0000256" key="5">
    <source>
        <dbReference type="ARBA" id="ARBA00022490"/>
    </source>
</evidence>
<dbReference type="Pfam" id="PF20920">
    <property type="entry name" value="DAXX_hist_bd"/>
    <property type="match status" value="1"/>
</dbReference>
<organism evidence="11 12">
    <name type="scientific">Danaus plexippus plexippus</name>
    <dbReference type="NCBI Taxonomy" id="278856"/>
    <lineage>
        <taxon>Eukaryota</taxon>
        <taxon>Metazoa</taxon>
        <taxon>Ecdysozoa</taxon>
        <taxon>Arthropoda</taxon>
        <taxon>Hexapoda</taxon>
        <taxon>Insecta</taxon>
        <taxon>Pterygota</taxon>
        <taxon>Neoptera</taxon>
        <taxon>Endopterygota</taxon>
        <taxon>Lepidoptera</taxon>
        <taxon>Glossata</taxon>
        <taxon>Ditrysia</taxon>
        <taxon>Papilionoidea</taxon>
        <taxon>Nymphalidae</taxon>
        <taxon>Danainae</taxon>
        <taxon>Danaini</taxon>
        <taxon>Danaina</taxon>
        <taxon>Danaus</taxon>
        <taxon>Danaus</taxon>
    </lineage>
</organism>
<dbReference type="Proteomes" id="UP000007151">
    <property type="component" value="Unassembled WGS sequence"/>
</dbReference>
<keyword evidence="12" id="KW-1185">Reference proteome</keyword>